<dbReference type="Pfam" id="PF00515">
    <property type="entry name" value="TPR_1"/>
    <property type="match status" value="1"/>
</dbReference>
<dbReference type="InterPro" id="IPR019734">
    <property type="entry name" value="TPR_rpt"/>
</dbReference>
<evidence type="ECO:0000256" key="5">
    <source>
        <dbReference type="ARBA" id="ARBA00038210"/>
    </source>
</evidence>
<feature type="compositionally biased region" description="Acidic residues" evidence="8">
    <location>
        <begin position="865"/>
        <end position="914"/>
    </location>
</feature>
<evidence type="ECO:0000256" key="4">
    <source>
        <dbReference type="ARBA" id="ARBA00023242"/>
    </source>
</evidence>
<evidence type="ECO:0000256" key="7">
    <source>
        <dbReference type="PROSITE-ProRule" id="PRU00339"/>
    </source>
</evidence>
<dbReference type="Pfam" id="PF13181">
    <property type="entry name" value="TPR_8"/>
    <property type="match status" value="3"/>
</dbReference>
<dbReference type="InterPro" id="IPR029071">
    <property type="entry name" value="Ubiquitin-like_domsf"/>
</dbReference>
<dbReference type="SUPFAM" id="SSF54236">
    <property type="entry name" value="Ubiquitin-like"/>
    <property type="match status" value="1"/>
</dbReference>
<feature type="repeat" description="TPR" evidence="7">
    <location>
        <begin position="588"/>
        <end position="621"/>
    </location>
</feature>
<dbReference type="PROSITE" id="PS50005">
    <property type="entry name" value="TPR"/>
    <property type="match status" value="3"/>
</dbReference>
<evidence type="ECO:0000256" key="3">
    <source>
        <dbReference type="ARBA" id="ARBA00022803"/>
    </source>
</evidence>
<dbReference type="GO" id="GO:0031145">
    <property type="term" value="P:anaphase-promoting complex-dependent catabolic process"/>
    <property type="evidence" value="ECO:0007669"/>
    <property type="project" value="TreeGrafter"/>
</dbReference>
<feature type="region of interest" description="Disordered" evidence="8">
    <location>
        <begin position="864"/>
        <end position="915"/>
    </location>
</feature>
<evidence type="ECO:0000256" key="2">
    <source>
        <dbReference type="ARBA" id="ARBA00022737"/>
    </source>
</evidence>
<evidence type="ECO:0000256" key="6">
    <source>
        <dbReference type="ARBA" id="ARBA00039307"/>
    </source>
</evidence>
<accession>A0A922L3N9</accession>
<evidence type="ECO:0000313" key="11">
    <source>
        <dbReference type="Proteomes" id="UP000790347"/>
    </source>
</evidence>
<name>A0A922L3N9_DERFA</name>
<keyword evidence="11" id="KW-1185">Reference proteome</keyword>
<keyword evidence="2" id="KW-0677">Repeat</keyword>
<protein>
    <recommendedName>
        <fullName evidence="6">Cell division cycle protein 27 homolog</fullName>
    </recommendedName>
</protein>
<proteinExistence type="inferred from homology"/>
<dbReference type="PROSITE" id="PS50200">
    <property type="entry name" value="RA"/>
    <property type="match status" value="1"/>
</dbReference>
<dbReference type="SUPFAM" id="SSF48452">
    <property type="entry name" value="TPR-like"/>
    <property type="match status" value="2"/>
</dbReference>
<gene>
    <name evidence="10" type="primary">CDC27_3</name>
    <name evidence="10" type="ORF">DERF_009102</name>
</gene>
<dbReference type="GO" id="GO:0007165">
    <property type="term" value="P:signal transduction"/>
    <property type="evidence" value="ECO:0007669"/>
    <property type="project" value="InterPro"/>
</dbReference>
<dbReference type="PANTHER" id="PTHR12558:SF13">
    <property type="entry name" value="CELL DIVISION CYCLE PROTEIN 27 HOMOLOG"/>
    <property type="match status" value="1"/>
</dbReference>
<dbReference type="GO" id="GO:0005737">
    <property type="term" value="C:cytoplasm"/>
    <property type="evidence" value="ECO:0007669"/>
    <property type="project" value="TreeGrafter"/>
</dbReference>
<comment type="similarity">
    <text evidence="5">Belongs to the APC3/CDC27 family.</text>
</comment>
<organism evidence="10 11">
    <name type="scientific">Dermatophagoides farinae</name>
    <name type="common">American house dust mite</name>
    <dbReference type="NCBI Taxonomy" id="6954"/>
    <lineage>
        <taxon>Eukaryota</taxon>
        <taxon>Metazoa</taxon>
        <taxon>Ecdysozoa</taxon>
        <taxon>Arthropoda</taxon>
        <taxon>Chelicerata</taxon>
        <taxon>Arachnida</taxon>
        <taxon>Acari</taxon>
        <taxon>Acariformes</taxon>
        <taxon>Sarcoptiformes</taxon>
        <taxon>Astigmata</taxon>
        <taxon>Psoroptidia</taxon>
        <taxon>Analgoidea</taxon>
        <taxon>Pyroglyphidae</taxon>
        <taxon>Dermatophagoidinae</taxon>
        <taxon>Dermatophagoides</taxon>
    </lineage>
</organism>
<reference evidence="10" key="1">
    <citation type="submission" date="2013-05" db="EMBL/GenBank/DDBJ databases">
        <authorList>
            <person name="Yim A.K.Y."/>
            <person name="Chan T.F."/>
            <person name="Ji K.M."/>
            <person name="Liu X.Y."/>
            <person name="Zhou J.W."/>
            <person name="Li R.Q."/>
            <person name="Yang K.Y."/>
            <person name="Li J."/>
            <person name="Li M."/>
            <person name="Law P.T.W."/>
            <person name="Wu Y.L."/>
            <person name="Cai Z.L."/>
            <person name="Qin H."/>
            <person name="Bao Y."/>
            <person name="Leung R.K.K."/>
            <person name="Ng P.K.S."/>
            <person name="Zou J."/>
            <person name="Zhong X.J."/>
            <person name="Ran P.X."/>
            <person name="Zhong N.S."/>
            <person name="Liu Z.G."/>
            <person name="Tsui S.K.W."/>
        </authorList>
    </citation>
    <scope>NUCLEOTIDE SEQUENCE</scope>
    <source>
        <strain evidence="10">Derf</strain>
        <tissue evidence="10">Whole organism</tissue>
    </source>
</reference>
<dbReference type="Proteomes" id="UP000790347">
    <property type="component" value="Unassembled WGS sequence"/>
</dbReference>
<dbReference type="GO" id="GO:0051301">
    <property type="term" value="P:cell division"/>
    <property type="evidence" value="ECO:0007669"/>
    <property type="project" value="TreeGrafter"/>
</dbReference>
<keyword evidence="4" id="KW-0539">Nucleus</keyword>
<feature type="compositionally biased region" description="Low complexity" evidence="8">
    <location>
        <begin position="1075"/>
        <end position="1090"/>
    </location>
</feature>
<dbReference type="SMART" id="SM00028">
    <property type="entry name" value="TPR"/>
    <property type="match status" value="9"/>
</dbReference>
<dbReference type="EMBL" id="ASGP02000004">
    <property type="protein sequence ID" value="KAH9510580.1"/>
    <property type="molecule type" value="Genomic_DNA"/>
</dbReference>
<reference evidence="10" key="2">
    <citation type="journal article" date="2022" name="Res Sq">
        <title>Comparative Genomics Reveals Insights into the Divergent Evolution of Astigmatic Mites and Household Pest Adaptations.</title>
        <authorList>
            <person name="Xiong Q."/>
            <person name="Wan A.T.-Y."/>
            <person name="Liu X.-Y."/>
            <person name="Fung C.S.-H."/>
            <person name="Xiao X."/>
            <person name="Malainual N."/>
            <person name="Hou J."/>
            <person name="Wang L."/>
            <person name="Wang M."/>
            <person name="Yang K."/>
            <person name="Cui Y."/>
            <person name="Leung E."/>
            <person name="Nong W."/>
            <person name="Shin S.-K."/>
            <person name="Au S."/>
            <person name="Jeong K.Y."/>
            <person name="Chew F.T."/>
            <person name="Hui J."/>
            <person name="Leung T.F."/>
            <person name="Tungtrongchitr A."/>
            <person name="Zhong N."/>
            <person name="Liu Z."/>
            <person name="Tsui S."/>
        </authorList>
    </citation>
    <scope>NUCLEOTIDE SEQUENCE</scope>
    <source>
        <strain evidence="10">Derf</strain>
        <tissue evidence="10">Whole organism</tissue>
    </source>
</reference>
<feature type="compositionally biased region" description="Low complexity" evidence="8">
    <location>
        <begin position="1044"/>
        <end position="1065"/>
    </location>
</feature>
<dbReference type="FunFam" id="1.25.40.10:FF:000018">
    <property type="entry name" value="Cell division cycle protein 27 homolog B"/>
    <property type="match status" value="1"/>
</dbReference>
<feature type="region of interest" description="Disordered" evidence="8">
    <location>
        <begin position="1139"/>
        <end position="1167"/>
    </location>
</feature>
<dbReference type="Pfam" id="PF12895">
    <property type="entry name" value="ANAPC3"/>
    <property type="match status" value="1"/>
</dbReference>
<dbReference type="GO" id="GO:0016567">
    <property type="term" value="P:protein ubiquitination"/>
    <property type="evidence" value="ECO:0007669"/>
    <property type="project" value="TreeGrafter"/>
</dbReference>
<dbReference type="PANTHER" id="PTHR12558">
    <property type="entry name" value="CELL DIVISION CYCLE 16,23,27"/>
    <property type="match status" value="1"/>
</dbReference>
<keyword evidence="3 7" id="KW-0802">TPR repeat</keyword>
<feature type="compositionally biased region" description="Polar residues" evidence="8">
    <location>
        <begin position="208"/>
        <end position="218"/>
    </location>
</feature>
<dbReference type="InterPro" id="IPR011990">
    <property type="entry name" value="TPR-like_helical_dom_sf"/>
</dbReference>
<comment type="subcellular location">
    <subcellularLocation>
        <location evidence="1">Nucleus</location>
    </subcellularLocation>
</comment>
<dbReference type="GO" id="GO:0005680">
    <property type="term" value="C:anaphase-promoting complex"/>
    <property type="evidence" value="ECO:0007669"/>
    <property type="project" value="TreeGrafter"/>
</dbReference>
<dbReference type="Gene3D" id="3.10.20.90">
    <property type="entry name" value="Phosphatidylinositol 3-kinase Catalytic Subunit, Chain A, domain 1"/>
    <property type="match status" value="1"/>
</dbReference>
<dbReference type="GO" id="GO:0007091">
    <property type="term" value="P:metaphase/anaphase transition of mitotic cell cycle"/>
    <property type="evidence" value="ECO:0007669"/>
    <property type="project" value="TreeGrafter"/>
</dbReference>
<evidence type="ECO:0000256" key="1">
    <source>
        <dbReference type="ARBA" id="ARBA00004123"/>
    </source>
</evidence>
<feature type="region of interest" description="Disordered" evidence="8">
    <location>
        <begin position="1044"/>
        <end position="1091"/>
    </location>
</feature>
<evidence type="ECO:0000313" key="10">
    <source>
        <dbReference type="EMBL" id="KAH9510580.1"/>
    </source>
</evidence>
<feature type="repeat" description="TPR" evidence="7">
    <location>
        <begin position="656"/>
        <end position="689"/>
    </location>
</feature>
<sequence>MFIQEPIKATIFFALENYSYADAIFLSERLYAEVNTEENLFILATAYYRSGKYNIAHSILTHNKYNPHKSPKCHFLRAKCCFHLGKIEEAANILLEPINVGPLSDQIFPKEDLIRIYGENASFVAQLLGQLFNKLEDTKAAVHYYTLSLKLNPFLWYSTEKLLQIDSSKVDTDKLINLDDLDLKFSCGTNPLINLFNSSQIDMIPSSDHVSTRTSTNNDHNKTSNEDTSHYFVTPEIRKPSSNNSKNQIELSTPYAILKQSPLSNKVDVITPESDGQWKMMTCLAPTKNIARNGHKFNTQNPTNPSSQFLIETSNLGSNRNHNNQTESSGHSFGVLCLDQESVNLLNRNNNVITNTKVDSKHGCLGSKESNQQDAQLLIDNNEQSLVVNPVTANNSPSKLTRRSSRLINSDTLSIKENSTSAKKIVVDRRDTPVKRCHGTISFDKSQKIVRQNNNENDSTLQDISFDVTKTGINAERSSANGLLELIKKITIACKRLFEYRCSEAIECFKKLPLNHYNTGFVFSMIGRCHFEIGAHDDAINCFKTCRQIEPYRLQGLETYSTALWHLQKELELSCLSQELIQFDKFAPETWCVAGNCFSLQKDYEISIKFLKRAIQVDPNFSYAYTLLGHELISADELNNAMSCFVNATRIDPRHYNAWFGIGLIYYKQEKYDLAYQNYKRSLDISSNNPILVCHLALTLFHLKKSRDAIHLLNEASKVDTQNVIIKYNRALIRFHMEEYDQSLVELEELKTMVPKESCIFFLIGKIHKIRGETHLALLNFSWAVHIDPKGSAIQYKEFTEPDQTFSEEFIIHTEIDTSLEMSLTPTTTPFAERSIYITGTINFSNISSEQSIDMTEINKLFDDHEVDEEEDPERDEEEDPERDEEEDPERDEEEDPERDEEEDPERDDEEIDSEYPIIHIHFIVGDSTDKEFEDILNQLNALGNTIDQELSQKGTKTKKFSSNLIDDGHHHHIIMQQSSLIETTSSPYPSPKNHHHHHPYAIHSYHHHPVDDDDDDSTNHQILTIVVSIRTDSPNFDDDSTFSDSISLIPSKQSSTSFGGSKSSMINQRKTNPSGHSSQSVNSSSGSSSCCVEIHQTNNVIDHHHQQLMNHMVKSMNENPDKSPIHKQPQQQQQIFLDQNDKTNNGDDDSTVCDGGGGGRDDSSKTVNDTIVDNKHEQNDIHNDKMDFDEKMRKGMAKIHEANVRKLYLKVFVEGNSSKCLLADERMTVGRICQQMAQKNHISLGINYYGSMFIKKSQSSFAILKPSLRFFKLNVTFRVLVEASSSMGCEFIISSKSVSVKSSSCDSNNS</sequence>
<feature type="repeat" description="TPR" evidence="7">
    <location>
        <begin position="622"/>
        <end position="655"/>
    </location>
</feature>
<evidence type="ECO:0000256" key="8">
    <source>
        <dbReference type="SAM" id="MobiDB-lite"/>
    </source>
</evidence>
<evidence type="ECO:0000259" key="9">
    <source>
        <dbReference type="PROSITE" id="PS50200"/>
    </source>
</evidence>
<dbReference type="InterPro" id="IPR000159">
    <property type="entry name" value="RA_dom"/>
</dbReference>
<feature type="region of interest" description="Disordered" evidence="8">
    <location>
        <begin position="208"/>
        <end position="227"/>
    </location>
</feature>
<dbReference type="Gene3D" id="1.25.40.10">
    <property type="entry name" value="Tetratricopeptide repeat domain"/>
    <property type="match status" value="4"/>
</dbReference>
<feature type="domain" description="Ras-associating" evidence="9">
    <location>
        <begin position="1206"/>
        <end position="1250"/>
    </location>
</feature>
<comment type="caution">
    <text evidence="10">The sequence shown here is derived from an EMBL/GenBank/DDBJ whole genome shotgun (WGS) entry which is preliminary data.</text>
</comment>